<dbReference type="EMBL" id="LR824537">
    <property type="protein sequence ID" value="CAH1645385.1"/>
    <property type="molecule type" value="Genomic_DNA"/>
</dbReference>
<sequence length="906" mass="103651">MRRIDRILFSALGHKINESTEFLDESGLEEISAAETVLESVNDDVVPTDIPETSSGLETDASKDITCKDAGFQDNSISLRSSATPAVTKVADITKSDVESPAAPPYSPLTPLVTLRKTIAETCLDSPAAPAYSPLTPLATRKEAEKNNSPIPPMSPSTLELFETLSQDLSTVDHAYMDLKEDGDYDDDTESDYVPDSGEETDSSTSSVKQKRRKSVEIPESDSSENETITEGLIQTHVAMVHDNQSKTDRTTRMRHDDENQLIVTNAVYDDITVGEIISICQSSDTEVAHPITENNNTLQTKGRSKCGRKRKHPEYCISEKKGRKYMNLPYHVKDKLVKSKVFYDYTCTCKQLCHLLVPTETRKQEFDRFVTLGSYEAQLLFILNNVKESEKARSYNILTKTKTGKSKPRQYRRNYYIAGNVVCKQMFLKNFQISSKRVDTCLTKKRTDETFNDKRGLKQGGWNKTPEEDIDFVKNIINSLPKYESHYRRERNNGTQYLKLGMTIQKIYDIYLAELKQVYGSEKKCVSFATLKLIFYTNFNLRCKPLKKDTCKKCDLLALEIKKCCVPEEKEQLILQRDLHQMRAEELRKQMSQDMARAKTDPKFECLTYNLEKTLPLPRIPTNIVFYKRQLWVYNAGIHVGSNDQGRCNIWVEGEAGRGAQEVGSCLINFIKNDMRDGVENLVLWSDCCGGQNRNIKIILMLKTVLNSHPNLETITFKYLESGHSFLPNDTDFSKIECELKHHERIYTVEEYMNIMKICKKKNPLQVIRMNKQHFLSTKHIEKKIVNRKICTNKNKVNWLKTKQILLKKEDPYLITMTLESGEIQNLDVSKKSKGISIQFSEEDFDLLWPQGKAIPQAKLEDLRSMYSLIPEDCHEFYDSLKGNSCTSEYVDGYGPSLDFDLEDS</sequence>
<gene>
    <name evidence="3" type="ORF">SPLIT_LOCUS10737</name>
</gene>
<feature type="region of interest" description="Disordered" evidence="1">
    <location>
        <begin position="179"/>
        <end position="228"/>
    </location>
</feature>
<protein>
    <recommendedName>
        <fullName evidence="2">DUF7869 domain-containing protein</fullName>
    </recommendedName>
</protein>
<evidence type="ECO:0000313" key="3">
    <source>
        <dbReference type="EMBL" id="CAH1645385.1"/>
    </source>
</evidence>
<evidence type="ECO:0000313" key="4">
    <source>
        <dbReference type="Proteomes" id="UP001153321"/>
    </source>
</evidence>
<dbReference type="Pfam" id="PF25273">
    <property type="entry name" value="DUF7869"/>
    <property type="match status" value="1"/>
</dbReference>
<dbReference type="InterPro" id="IPR057191">
    <property type="entry name" value="DUF7869"/>
</dbReference>
<name>A0A9P0ID38_SPOLI</name>
<evidence type="ECO:0000256" key="1">
    <source>
        <dbReference type="SAM" id="MobiDB-lite"/>
    </source>
</evidence>
<evidence type="ECO:0000259" key="2">
    <source>
        <dbReference type="Pfam" id="PF25273"/>
    </source>
</evidence>
<feature type="compositionally biased region" description="Acidic residues" evidence="1">
    <location>
        <begin position="183"/>
        <end position="202"/>
    </location>
</feature>
<dbReference type="PANTHER" id="PTHR10773:SF19">
    <property type="match status" value="1"/>
</dbReference>
<dbReference type="PANTHER" id="PTHR10773">
    <property type="entry name" value="DNA-DIRECTED RNA POLYMERASES I, II, AND III SUBUNIT RPABC2"/>
    <property type="match status" value="1"/>
</dbReference>
<reference evidence="3" key="1">
    <citation type="submission" date="2022-02" db="EMBL/GenBank/DDBJ databases">
        <authorList>
            <person name="King R."/>
        </authorList>
    </citation>
    <scope>NUCLEOTIDE SEQUENCE</scope>
</reference>
<accession>A0A9P0ID38</accession>
<proteinExistence type="predicted"/>
<organism evidence="3 4">
    <name type="scientific">Spodoptera littoralis</name>
    <name type="common">Egyptian cotton leafworm</name>
    <dbReference type="NCBI Taxonomy" id="7109"/>
    <lineage>
        <taxon>Eukaryota</taxon>
        <taxon>Metazoa</taxon>
        <taxon>Ecdysozoa</taxon>
        <taxon>Arthropoda</taxon>
        <taxon>Hexapoda</taxon>
        <taxon>Insecta</taxon>
        <taxon>Pterygota</taxon>
        <taxon>Neoptera</taxon>
        <taxon>Endopterygota</taxon>
        <taxon>Lepidoptera</taxon>
        <taxon>Glossata</taxon>
        <taxon>Ditrysia</taxon>
        <taxon>Noctuoidea</taxon>
        <taxon>Noctuidae</taxon>
        <taxon>Amphipyrinae</taxon>
        <taxon>Spodoptera</taxon>
    </lineage>
</organism>
<dbReference type="AlphaFoldDB" id="A0A9P0ID38"/>
<keyword evidence="4" id="KW-1185">Reference proteome</keyword>
<dbReference type="Proteomes" id="UP001153321">
    <property type="component" value="Chromosome 6"/>
</dbReference>
<feature type="domain" description="DUF7869" evidence="2">
    <location>
        <begin position="666"/>
        <end position="786"/>
    </location>
</feature>